<evidence type="ECO:0000313" key="2">
    <source>
        <dbReference type="Proteomes" id="UP000190074"/>
    </source>
</evidence>
<dbReference type="RefSeq" id="WP_079626701.1">
    <property type="nucleotide sequence ID" value="NZ_FVGW01000001.1"/>
</dbReference>
<gene>
    <name evidence="1" type="ORF">SAMEA2259716_00251</name>
</gene>
<sequence length="361" mass="39793">MNSDSNPDELQERDDLILDPGTRERLRSALAGWRGPSILYSNALADVVAKTAKLTSFSLPQSVLNRASILSGIEAHRLKLMEAVKPTRDIQIGLAAQLADRQAHFAKLSANLTKTIDIGISDSVARVAKQFAAEQASWLKTLGPTLERMTRGLYPPNLREIEDLEFGDVERVVMDEGIALYGVPRTAIAKALINADSAAKRRDILGRRWSALSADCRKAVEGLASDLVIPYASFAVAALDALDDEHTEAAQALTGSLIDSLLAAYFGDDRKNYTPNKRTQTTAAYQEFTIRQFIAFAPMWQTYQQFWVNNGDRIPNTFSRNATAHTVSPRQFNRRNAVQGLLFAASLLLFIDEQAARVANN</sequence>
<reference evidence="1 2" key="1">
    <citation type="submission" date="2016-11" db="EMBL/GenBank/DDBJ databases">
        <authorList>
            <consortium name="Pathogen Informatics"/>
        </authorList>
    </citation>
    <scope>NUCLEOTIDE SEQUENCE [LARGE SCALE GENOMIC DNA]</scope>
    <source>
        <strain evidence="1 2">911</strain>
    </source>
</reference>
<dbReference type="AlphaFoldDB" id="A0A1T8GS15"/>
<accession>A0A1T8GS15</accession>
<organism evidence="1 2">
    <name type="scientific">Mycobacteroides abscessus subsp. massiliense</name>
    <dbReference type="NCBI Taxonomy" id="1962118"/>
    <lineage>
        <taxon>Bacteria</taxon>
        <taxon>Bacillati</taxon>
        <taxon>Actinomycetota</taxon>
        <taxon>Actinomycetes</taxon>
        <taxon>Mycobacteriales</taxon>
        <taxon>Mycobacteriaceae</taxon>
        <taxon>Mycobacteroides</taxon>
        <taxon>Mycobacteroides abscessus</taxon>
    </lineage>
</organism>
<protein>
    <submittedName>
        <fullName evidence="1">Uncharacterized protein</fullName>
    </submittedName>
</protein>
<proteinExistence type="predicted"/>
<dbReference type="EMBL" id="FVGW01000001">
    <property type="protein sequence ID" value="SKL36356.1"/>
    <property type="molecule type" value="Genomic_DNA"/>
</dbReference>
<dbReference type="Proteomes" id="UP000190074">
    <property type="component" value="Unassembled WGS sequence"/>
</dbReference>
<evidence type="ECO:0000313" key="1">
    <source>
        <dbReference type="EMBL" id="SKL36356.1"/>
    </source>
</evidence>
<name>A0A1T8GS15_9MYCO</name>